<dbReference type="InterPro" id="IPR036615">
    <property type="entry name" value="Mur_ligase_C_dom_sf"/>
</dbReference>
<keyword evidence="4 11" id="KW-0436">Ligase</keyword>
<evidence type="ECO:0000256" key="5">
    <source>
        <dbReference type="ARBA" id="ARBA00022723"/>
    </source>
</evidence>
<sequence length="434" mass="48819">MKLTYSEAIALLAEKKAAGIVYSLERMEDLMGYLNHPEKEIRSLHVAGTNGKGSVCAFLSSILNEAGFTVGAFNTPVFGEEKDQLTVNREPISKEEFARAFSDILRSVEKVERERHEIVSEFECITALAFYYFARLKPMDIVLIEAGMGGRLDATNVLSSPIATVITNVGYDHQTYLGDTIEKIAMEKAGIIKSSSPHFTGADGRALKVIKKVANKRKTPVYSMQDNTHIKQLNSDTFEFKMVGTSPAKSYTLTLKGQHQVMNAGLALLTITVLAEQLHWTMTQKDLRQGLFRAALEGRWETINYAPEIIIDTAHNDDAMIAVCNNITDLSHNKQMTVLFAAMKDKEVGNMLKRLRSLNIKVYVTEISTPRSMTKEDYLQVTGVTEQDIIIDWKKWVNDWFNKKEQNHILLVTGSHYFAGICRSYMIDKIKNSN</sequence>
<dbReference type="Gene3D" id="3.90.190.20">
    <property type="entry name" value="Mur ligase, C-terminal domain"/>
    <property type="match status" value="1"/>
</dbReference>
<evidence type="ECO:0000256" key="1">
    <source>
        <dbReference type="ARBA" id="ARBA00001946"/>
    </source>
</evidence>
<dbReference type="EMBL" id="JABXYM010000001">
    <property type="protein sequence ID" value="MCR6095657.1"/>
    <property type="molecule type" value="Genomic_DNA"/>
</dbReference>
<evidence type="ECO:0000256" key="9">
    <source>
        <dbReference type="ARBA" id="ARBA00030592"/>
    </source>
</evidence>
<dbReference type="AlphaFoldDB" id="A0A9Q4FY16"/>
<comment type="caution">
    <text evidence="14">The sequence shown here is derived from an EMBL/GenBank/DDBJ whole genome shotgun (WGS) entry which is preliminary data.</text>
</comment>
<keyword evidence="15" id="KW-1185">Reference proteome</keyword>
<evidence type="ECO:0000256" key="3">
    <source>
        <dbReference type="ARBA" id="ARBA00013025"/>
    </source>
</evidence>
<dbReference type="FunFam" id="3.40.1190.10:FF:000011">
    <property type="entry name" value="Folylpolyglutamate synthase/dihydrofolate synthase"/>
    <property type="match status" value="1"/>
</dbReference>
<dbReference type="PIRSF" id="PIRSF001563">
    <property type="entry name" value="Folylpolyglu_synth"/>
    <property type="match status" value="1"/>
</dbReference>
<comment type="catalytic activity">
    <reaction evidence="10">
        <text>(6S)-5,6,7,8-tetrahydrofolyl-(gamma-L-Glu)(n) + L-glutamate + ATP = (6S)-5,6,7,8-tetrahydrofolyl-(gamma-L-Glu)(n+1) + ADP + phosphate + H(+)</text>
        <dbReference type="Rhea" id="RHEA:10580"/>
        <dbReference type="Rhea" id="RHEA-COMP:14738"/>
        <dbReference type="Rhea" id="RHEA-COMP:14740"/>
        <dbReference type="ChEBI" id="CHEBI:15378"/>
        <dbReference type="ChEBI" id="CHEBI:29985"/>
        <dbReference type="ChEBI" id="CHEBI:30616"/>
        <dbReference type="ChEBI" id="CHEBI:43474"/>
        <dbReference type="ChEBI" id="CHEBI:141005"/>
        <dbReference type="ChEBI" id="CHEBI:456216"/>
        <dbReference type="EC" id="6.3.2.17"/>
    </reaction>
</comment>
<dbReference type="GO" id="GO:0008841">
    <property type="term" value="F:dihydrofolate synthase activity"/>
    <property type="evidence" value="ECO:0007669"/>
    <property type="project" value="TreeGrafter"/>
</dbReference>
<keyword evidence="7 11" id="KW-0067">ATP-binding</keyword>
<dbReference type="EC" id="6.3.2.17" evidence="3"/>
<dbReference type="Pfam" id="PF08245">
    <property type="entry name" value="Mur_ligase_M"/>
    <property type="match status" value="1"/>
</dbReference>
<dbReference type="Pfam" id="PF02875">
    <property type="entry name" value="Mur_ligase_C"/>
    <property type="match status" value="1"/>
</dbReference>
<reference evidence="14" key="1">
    <citation type="submission" date="2020-06" db="EMBL/GenBank/DDBJ databases">
        <title>Insight into the genomes of haloalkaliphilic bacilli from Kenyan soda lakes.</title>
        <authorList>
            <person name="Mwirichia R."/>
            <person name="Villamizar G.C."/>
            <person name="Poehlein A."/>
            <person name="Mugweru J."/>
            <person name="Kipnyargis A."/>
            <person name="Kiplimo D."/>
            <person name="Orwa P."/>
            <person name="Daniel R."/>
        </authorList>
    </citation>
    <scope>NUCLEOTIDE SEQUENCE</scope>
    <source>
        <strain evidence="14">B1096_S55</strain>
    </source>
</reference>
<dbReference type="GO" id="GO:0005737">
    <property type="term" value="C:cytoplasm"/>
    <property type="evidence" value="ECO:0007669"/>
    <property type="project" value="TreeGrafter"/>
</dbReference>
<comment type="similarity">
    <text evidence="2 11">Belongs to the folylpolyglutamate synthase family.</text>
</comment>
<dbReference type="NCBIfam" id="TIGR01499">
    <property type="entry name" value="folC"/>
    <property type="match status" value="1"/>
</dbReference>
<evidence type="ECO:0000256" key="11">
    <source>
        <dbReference type="PIRNR" id="PIRNR001563"/>
    </source>
</evidence>
<dbReference type="PROSITE" id="PS01012">
    <property type="entry name" value="FOLYLPOLYGLU_SYNT_2"/>
    <property type="match status" value="1"/>
</dbReference>
<dbReference type="InterPro" id="IPR001645">
    <property type="entry name" value="Folylpolyglutamate_synth"/>
</dbReference>
<evidence type="ECO:0000256" key="2">
    <source>
        <dbReference type="ARBA" id="ARBA00008276"/>
    </source>
</evidence>
<evidence type="ECO:0000256" key="6">
    <source>
        <dbReference type="ARBA" id="ARBA00022741"/>
    </source>
</evidence>
<comment type="cofactor">
    <cofactor evidence="1">
        <name>Mg(2+)</name>
        <dbReference type="ChEBI" id="CHEBI:18420"/>
    </cofactor>
</comment>
<evidence type="ECO:0000259" key="12">
    <source>
        <dbReference type="Pfam" id="PF02875"/>
    </source>
</evidence>
<dbReference type="PANTHER" id="PTHR11136:SF0">
    <property type="entry name" value="DIHYDROFOLATE SYNTHETASE-RELATED"/>
    <property type="match status" value="1"/>
</dbReference>
<dbReference type="Proteomes" id="UP001057753">
    <property type="component" value="Unassembled WGS sequence"/>
</dbReference>
<evidence type="ECO:0000256" key="10">
    <source>
        <dbReference type="ARBA" id="ARBA00047493"/>
    </source>
</evidence>
<dbReference type="InterPro" id="IPR018109">
    <property type="entry name" value="Folylpolyglutamate_synth_CS"/>
</dbReference>
<dbReference type="RefSeq" id="WP_257820413.1">
    <property type="nucleotide sequence ID" value="NZ_JABXYM010000001.1"/>
</dbReference>
<evidence type="ECO:0000313" key="14">
    <source>
        <dbReference type="EMBL" id="MCR6095657.1"/>
    </source>
</evidence>
<evidence type="ECO:0000313" key="15">
    <source>
        <dbReference type="Proteomes" id="UP001057753"/>
    </source>
</evidence>
<dbReference type="GO" id="GO:0046872">
    <property type="term" value="F:metal ion binding"/>
    <property type="evidence" value="ECO:0007669"/>
    <property type="project" value="UniProtKB-KW"/>
</dbReference>
<dbReference type="GO" id="GO:0004326">
    <property type="term" value="F:tetrahydrofolylpolyglutamate synthase activity"/>
    <property type="evidence" value="ECO:0007669"/>
    <property type="project" value="UniProtKB-EC"/>
</dbReference>
<protein>
    <recommendedName>
        <fullName evidence="3">tetrahydrofolate synthase</fullName>
        <ecNumber evidence="3">6.3.2.17</ecNumber>
    </recommendedName>
    <alternativeName>
        <fullName evidence="9">Tetrahydrofolylpolyglutamate synthase</fullName>
    </alternativeName>
</protein>
<dbReference type="GO" id="GO:0005524">
    <property type="term" value="F:ATP binding"/>
    <property type="evidence" value="ECO:0007669"/>
    <property type="project" value="UniProtKB-KW"/>
</dbReference>
<dbReference type="SUPFAM" id="SSF53623">
    <property type="entry name" value="MurD-like peptide ligases, catalytic domain"/>
    <property type="match status" value="1"/>
</dbReference>
<feature type="domain" description="Mur ligase C-terminal" evidence="12">
    <location>
        <begin position="298"/>
        <end position="415"/>
    </location>
</feature>
<evidence type="ECO:0000256" key="8">
    <source>
        <dbReference type="ARBA" id="ARBA00022842"/>
    </source>
</evidence>
<organism evidence="14 15">
    <name type="scientific">Salipaludibacillus agaradhaerens</name>
    <name type="common">Bacillus agaradhaerens</name>
    <dbReference type="NCBI Taxonomy" id="76935"/>
    <lineage>
        <taxon>Bacteria</taxon>
        <taxon>Bacillati</taxon>
        <taxon>Bacillota</taxon>
        <taxon>Bacilli</taxon>
        <taxon>Bacillales</taxon>
        <taxon>Bacillaceae</taxon>
    </lineage>
</organism>
<dbReference type="PANTHER" id="PTHR11136">
    <property type="entry name" value="FOLYLPOLYGLUTAMATE SYNTHASE-RELATED"/>
    <property type="match status" value="1"/>
</dbReference>
<evidence type="ECO:0000256" key="7">
    <source>
        <dbReference type="ARBA" id="ARBA00022840"/>
    </source>
</evidence>
<evidence type="ECO:0000256" key="4">
    <source>
        <dbReference type="ARBA" id="ARBA00022598"/>
    </source>
</evidence>
<gene>
    <name evidence="14" type="ORF">HXA33_03800</name>
</gene>
<evidence type="ECO:0000259" key="13">
    <source>
        <dbReference type="Pfam" id="PF08245"/>
    </source>
</evidence>
<keyword evidence="5" id="KW-0479">Metal-binding</keyword>
<dbReference type="InterPro" id="IPR004101">
    <property type="entry name" value="Mur_ligase_C"/>
</dbReference>
<dbReference type="Gene3D" id="3.40.1190.10">
    <property type="entry name" value="Mur-like, catalytic domain"/>
    <property type="match status" value="1"/>
</dbReference>
<dbReference type="InterPro" id="IPR013221">
    <property type="entry name" value="Mur_ligase_cen"/>
</dbReference>
<feature type="domain" description="Mur ligase central" evidence="13">
    <location>
        <begin position="46"/>
        <end position="269"/>
    </location>
</feature>
<dbReference type="SUPFAM" id="SSF53244">
    <property type="entry name" value="MurD-like peptide ligases, peptide-binding domain"/>
    <property type="match status" value="1"/>
</dbReference>
<keyword evidence="6 11" id="KW-0547">Nucleotide-binding</keyword>
<name>A0A9Q4FY16_SALAG</name>
<dbReference type="InterPro" id="IPR036565">
    <property type="entry name" value="Mur-like_cat_sf"/>
</dbReference>
<keyword evidence="8" id="KW-0460">Magnesium</keyword>
<dbReference type="PROSITE" id="PS01011">
    <property type="entry name" value="FOLYLPOLYGLU_SYNT_1"/>
    <property type="match status" value="1"/>
</dbReference>
<accession>A0A9Q4FY16</accession>
<proteinExistence type="inferred from homology"/>